<dbReference type="GeneID" id="28980287"/>
<sequence>MLQSKWDKGQLQFFTVRVPHPGTVPVIHRSIWLWRHSEHTALAQILLQSSSPGIGLRHPSGSSPVRQRLGAITWCKGRRACRVGHKGGQRNACRSACGGGEQQGTSGFASRFASCWLGRSLSHISLAATRPSGPLFVLQPRFVKLARHIVAMRGTAGHSGRAPRQQRSAPALAPLVPPGVVE</sequence>
<feature type="compositionally biased region" description="Low complexity" evidence="1">
    <location>
        <begin position="169"/>
        <end position="182"/>
    </location>
</feature>
<feature type="region of interest" description="Disordered" evidence="1">
    <location>
        <begin position="155"/>
        <end position="182"/>
    </location>
</feature>
<proteinExistence type="predicted"/>
<dbReference type="EMBL" id="KQ087177">
    <property type="protein sequence ID" value="KLT46409.1"/>
    <property type="molecule type" value="Genomic_DNA"/>
</dbReference>
<organism evidence="2 3">
    <name type="scientific">Cutaneotrichosporon oleaginosum</name>
    <dbReference type="NCBI Taxonomy" id="879819"/>
    <lineage>
        <taxon>Eukaryota</taxon>
        <taxon>Fungi</taxon>
        <taxon>Dikarya</taxon>
        <taxon>Basidiomycota</taxon>
        <taxon>Agaricomycotina</taxon>
        <taxon>Tremellomycetes</taxon>
        <taxon>Trichosporonales</taxon>
        <taxon>Trichosporonaceae</taxon>
        <taxon>Cutaneotrichosporon</taxon>
    </lineage>
</organism>
<protein>
    <submittedName>
        <fullName evidence="2">Uncharacterized protein</fullName>
    </submittedName>
</protein>
<reference evidence="2 3" key="1">
    <citation type="submission" date="2015-03" db="EMBL/GenBank/DDBJ databases">
        <title>Genomics and transcriptomics of the oil-accumulating basidiomycete yeast T. oleaginosus allow insights into substrate utilization and the diverse evolutionary trajectories of mating systems in fungi.</title>
        <authorList>
            <consortium name="DOE Joint Genome Institute"/>
            <person name="Kourist R."/>
            <person name="Kracht O."/>
            <person name="Bracharz F."/>
            <person name="Lipzen A."/>
            <person name="Nolan M."/>
            <person name="Ohm R."/>
            <person name="Grigoriev I."/>
            <person name="Sun S."/>
            <person name="Heitman J."/>
            <person name="Bruck T."/>
            <person name="Nowrousian M."/>
        </authorList>
    </citation>
    <scope>NUCLEOTIDE SEQUENCE [LARGE SCALE GENOMIC DNA]</scope>
    <source>
        <strain evidence="2 3">IBC0246</strain>
    </source>
</reference>
<dbReference type="RefSeq" id="XP_018282900.1">
    <property type="nucleotide sequence ID" value="XM_018419684.1"/>
</dbReference>
<dbReference type="AlphaFoldDB" id="A0A0J1BE98"/>
<evidence type="ECO:0000313" key="2">
    <source>
        <dbReference type="EMBL" id="KLT46409.1"/>
    </source>
</evidence>
<evidence type="ECO:0000256" key="1">
    <source>
        <dbReference type="SAM" id="MobiDB-lite"/>
    </source>
</evidence>
<dbReference type="Proteomes" id="UP000053611">
    <property type="component" value="Unassembled WGS sequence"/>
</dbReference>
<evidence type="ECO:0000313" key="3">
    <source>
        <dbReference type="Proteomes" id="UP000053611"/>
    </source>
</evidence>
<keyword evidence="3" id="KW-1185">Reference proteome</keyword>
<accession>A0A0J1BE98</accession>
<gene>
    <name evidence="2" type="ORF">CC85DRAFT_1653</name>
</gene>
<name>A0A0J1BE98_9TREE</name>